<reference evidence="2" key="1">
    <citation type="submission" date="2019-08" db="EMBL/GenBank/DDBJ databases">
        <authorList>
            <person name="Kucharzyk K."/>
            <person name="Murdoch R.W."/>
            <person name="Higgins S."/>
            <person name="Loffler F."/>
        </authorList>
    </citation>
    <scope>NUCLEOTIDE SEQUENCE</scope>
</reference>
<evidence type="ECO:0000259" key="1">
    <source>
        <dbReference type="Pfam" id="PF26154"/>
    </source>
</evidence>
<sequence length="125" mass="14574">MEQVVDTEEFLRQQFETLQTANEYIVKLEAGIIEGIRVFRNNEEGQAAEIIPYIIDGVEWMNDAMKLTVGIHNQEINYDEIREKLVEIIEAFNNEDYILVGDLLEYEILPVLGQWKSIIRNSIIN</sequence>
<accession>A0A644YSZ8</accession>
<comment type="caution">
    <text evidence="2">The sequence shown here is derived from an EMBL/GenBank/DDBJ whole genome shotgun (WGS) entry which is preliminary data.</text>
</comment>
<protein>
    <recommendedName>
        <fullName evidence="1">DUF8042 domain-containing protein</fullName>
    </recommendedName>
</protein>
<name>A0A644YSZ8_9ZZZZ</name>
<feature type="domain" description="DUF8042" evidence="1">
    <location>
        <begin position="13"/>
        <end position="121"/>
    </location>
</feature>
<dbReference type="InterPro" id="IPR058355">
    <property type="entry name" value="DUF8042"/>
</dbReference>
<dbReference type="Pfam" id="PF26154">
    <property type="entry name" value="DUF8042"/>
    <property type="match status" value="1"/>
</dbReference>
<evidence type="ECO:0000313" key="2">
    <source>
        <dbReference type="EMBL" id="MPM31001.1"/>
    </source>
</evidence>
<dbReference type="EMBL" id="VSSQ01005950">
    <property type="protein sequence ID" value="MPM31001.1"/>
    <property type="molecule type" value="Genomic_DNA"/>
</dbReference>
<gene>
    <name evidence="2" type="ORF">SDC9_77554</name>
</gene>
<dbReference type="AlphaFoldDB" id="A0A644YSZ8"/>
<organism evidence="2">
    <name type="scientific">bioreactor metagenome</name>
    <dbReference type="NCBI Taxonomy" id="1076179"/>
    <lineage>
        <taxon>unclassified sequences</taxon>
        <taxon>metagenomes</taxon>
        <taxon>ecological metagenomes</taxon>
    </lineage>
</organism>
<proteinExistence type="predicted"/>